<feature type="transmembrane region" description="Helical" evidence="9">
    <location>
        <begin position="240"/>
        <end position="269"/>
    </location>
</feature>
<evidence type="ECO:0000256" key="2">
    <source>
        <dbReference type="ARBA" id="ARBA00022448"/>
    </source>
</evidence>
<comment type="similarity">
    <text evidence="8">Belongs to the TsuA/YedE (TC 9.B.102) family.</text>
</comment>
<keyword evidence="6 9" id="KW-1133">Transmembrane helix</keyword>
<dbReference type="Pfam" id="PF04143">
    <property type="entry name" value="Sulf_transp"/>
    <property type="match status" value="1"/>
</dbReference>
<dbReference type="STRING" id="1086013.SAMN05421774_102596"/>
<feature type="transmembrane region" description="Helical" evidence="9">
    <location>
        <begin position="318"/>
        <end position="337"/>
    </location>
</feature>
<keyword evidence="11" id="KW-1185">Reference proteome</keyword>
<feature type="transmembrane region" description="Helical" evidence="9">
    <location>
        <begin position="48"/>
        <end position="71"/>
    </location>
</feature>
<gene>
    <name evidence="10" type="ORF">SAMN05421774_102596</name>
</gene>
<dbReference type="RefSeq" id="WP_076529761.1">
    <property type="nucleotide sequence ID" value="NZ_BMEH01000002.1"/>
</dbReference>
<sequence length="347" mass="35163">MEELPVGVLAALVGLLGGIVLGLSARLGDFCTLGALESAIYGKDYRRLRLWGVVLGVAILGTQGLAMAGLIELQGTFYHSIAWNPLGSIIGGLVFGYGMAMAGNCGFGALVRFGGGDLRSLVVVVVMGIFGFFALAGPLAPLRVMLFPQPEATGPQGIVHDLGSLGVPAVAVVAVIGLGALIWGLSHAPLRARPKMVAWGAAAGLAVTWTFLGTSWLYDHSLGEVAVEGPSFTAPVGRTLIYLMTSTAGGITFSVGSVVGVMAGALIGSISRGLFKWEACEDPRELGRQVGGAALMGVGGVVAMGCSVGQGVTAFATLAWSGPVTLIAIAAGAALGLQQLIGGYQPE</sequence>
<comment type="subcellular location">
    <subcellularLocation>
        <location evidence="1">Cell inner membrane</location>
        <topology evidence="1">Multi-pass membrane protein</topology>
    </subcellularLocation>
</comment>
<organism evidence="10 11">
    <name type="scientific">Gemmobacter megaterium</name>
    <dbReference type="NCBI Taxonomy" id="1086013"/>
    <lineage>
        <taxon>Bacteria</taxon>
        <taxon>Pseudomonadati</taxon>
        <taxon>Pseudomonadota</taxon>
        <taxon>Alphaproteobacteria</taxon>
        <taxon>Rhodobacterales</taxon>
        <taxon>Paracoccaceae</taxon>
        <taxon>Gemmobacter</taxon>
    </lineage>
</organism>
<feature type="transmembrane region" description="Helical" evidence="9">
    <location>
        <begin position="197"/>
        <end position="218"/>
    </location>
</feature>
<dbReference type="GO" id="GO:0005886">
    <property type="term" value="C:plasma membrane"/>
    <property type="evidence" value="ECO:0007669"/>
    <property type="project" value="UniProtKB-SubCell"/>
</dbReference>
<dbReference type="AlphaFoldDB" id="A0A1N7MCZ3"/>
<evidence type="ECO:0000313" key="10">
    <source>
        <dbReference type="EMBL" id="SIS83953.1"/>
    </source>
</evidence>
<evidence type="ECO:0000256" key="3">
    <source>
        <dbReference type="ARBA" id="ARBA00022475"/>
    </source>
</evidence>
<feature type="transmembrane region" description="Helical" evidence="9">
    <location>
        <begin position="77"/>
        <end position="100"/>
    </location>
</feature>
<dbReference type="Proteomes" id="UP000186141">
    <property type="component" value="Unassembled WGS sequence"/>
</dbReference>
<dbReference type="OrthoDB" id="7984363at2"/>
<dbReference type="EMBL" id="FTOT01000002">
    <property type="protein sequence ID" value="SIS83953.1"/>
    <property type="molecule type" value="Genomic_DNA"/>
</dbReference>
<feature type="transmembrane region" description="Helical" evidence="9">
    <location>
        <begin position="290"/>
        <end position="312"/>
    </location>
</feature>
<keyword evidence="3" id="KW-1003">Cell membrane</keyword>
<evidence type="ECO:0000256" key="4">
    <source>
        <dbReference type="ARBA" id="ARBA00022519"/>
    </source>
</evidence>
<evidence type="ECO:0000256" key="9">
    <source>
        <dbReference type="SAM" id="Phobius"/>
    </source>
</evidence>
<evidence type="ECO:0000256" key="1">
    <source>
        <dbReference type="ARBA" id="ARBA00004429"/>
    </source>
</evidence>
<evidence type="ECO:0000256" key="8">
    <source>
        <dbReference type="ARBA" id="ARBA00035655"/>
    </source>
</evidence>
<feature type="transmembrane region" description="Helical" evidence="9">
    <location>
        <begin position="121"/>
        <end position="142"/>
    </location>
</feature>
<keyword evidence="7 9" id="KW-0472">Membrane</keyword>
<evidence type="ECO:0000256" key="6">
    <source>
        <dbReference type="ARBA" id="ARBA00022989"/>
    </source>
</evidence>
<evidence type="ECO:0000256" key="5">
    <source>
        <dbReference type="ARBA" id="ARBA00022692"/>
    </source>
</evidence>
<keyword evidence="5 9" id="KW-0812">Transmembrane</keyword>
<keyword evidence="2" id="KW-0813">Transport</keyword>
<accession>A0A1N7MCZ3</accession>
<feature type="transmembrane region" description="Helical" evidence="9">
    <location>
        <begin position="162"/>
        <end position="185"/>
    </location>
</feature>
<name>A0A1N7MCZ3_9RHOB</name>
<dbReference type="InterPro" id="IPR007272">
    <property type="entry name" value="Sulf_transp_TsuA/YedE"/>
</dbReference>
<reference evidence="10 11" key="1">
    <citation type="submission" date="2017-01" db="EMBL/GenBank/DDBJ databases">
        <authorList>
            <person name="Mah S.A."/>
            <person name="Swanson W.J."/>
            <person name="Moy G.W."/>
            <person name="Vacquier V.D."/>
        </authorList>
    </citation>
    <scope>NUCLEOTIDE SEQUENCE [LARGE SCALE GENOMIC DNA]</scope>
    <source>
        <strain evidence="10 11">DSM 26375</strain>
    </source>
</reference>
<dbReference type="PANTHER" id="PTHR30574">
    <property type="entry name" value="INNER MEMBRANE PROTEIN YEDE"/>
    <property type="match status" value="1"/>
</dbReference>
<proteinExistence type="inferred from homology"/>
<protein>
    <submittedName>
        <fullName evidence="10">Uncharacterized protein</fullName>
    </submittedName>
</protein>
<dbReference type="PANTHER" id="PTHR30574:SF1">
    <property type="entry name" value="SULPHUR TRANSPORT DOMAIN-CONTAINING PROTEIN"/>
    <property type="match status" value="1"/>
</dbReference>
<keyword evidence="4" id="KW-0997">Cell inner membrane</keyword>
<feature type="transmembrane region" description="Helical" evidence="9">
    <location>
        <begin position="6"/>
        <end position="27"/>
    </location>
</feature>
<evidence type="ECO:0000256" key="7">
    <source>
        <dbReference type="ARBA" id="ARBA00023136"/>
    </source>
</evidence>
<evidence type="ECO:0000313" key="11">
    <source>
        <dbReference type="Proteomes" id="UP000186141"/>
    </source>
</evidence>